<evidence type="ECO:0000313" key="7">
    <source>
        <dbReference type="EMBL" id="QDU72722.1"/>
    </source>
</evidence>
<evidence type="ECO:0000313" key="8">
    <source>
        <dbReference type="Proteomes" id="UP000320386"/>
    </source>
</evidence>
<dbReference type="Pfam" id="PF00132">
    <property type="entry name" value="Hexapep"/>
    <property type="match status" value="1"/>
</dbReference>
<dbReference type="KEGG" id="mcad:Pan265_25960"/>
<evidence type="ECO:0000256" key="5">
    <source>
        <dbReference type="SAM" id="MobiDB-lite"/>
    </source>
</evidence>
<feature type="domain" description="Glycosyltransferase 2-like" evidence="6">
    <location>
        <begin position="4"/>
        <end position="142"/>
    </location>
</feature>
<dbReference type="RefSeq" id="WP_145446885.1">
    <property type="nucleotide sequence ID" value="NZ_CP036280.1"/>
</dbReference>
<dbReference type="Gene3D" id="3.90.550.10">
    <property type="entry name" value="Spore Coat Polysaccharide Biosynthesis Protein SpsA, Chain A"/>
    <property type="match status" value="1"/>
</dbReference>
<sequence length="515" mass="59135">MIDVMIITYNESLNLPHCIGSVRSWASRVFVVDSGSTDGTQEIATEMGAELVHHDWEGYARQKNWGLRSLPFVSDWILILDADEVITEKLRDRILEVARQPTGRVAENGYFINRVTYFMDKPIRHCGYFPSWNMRLLKRGRAFYEDRAVHEHMVVDDPVGYINEPMLHNDRRGLEHFIAKHNRYSTLEAQQLFHEYITHASDDQANLTDETRRRRWLKRNMMHRMPFPWLWRFIYMFFFRLGFLDGRTGFDFCKLIATYDGMVALKFRYIMSQAKQAGFEPAKAMQWSGGTLAVPEGDTLTAPPTMPLPDDEPDPVEGTLRQLPPDPSQDGSHRGPAMQTQPESSPWTFREKVARAAWMLIGKPIFRLTFHNWYGLRAWLLRRFGATVGRRVAIRPSVNIEVPWMLEIQDDATVGDYAILYSLGKITIGRRSIVSQYAHICAGTHDYTNPSFPLLRTPILINEDVWIGADVYIGPGVEVGRLTVVGARSSVYKDLPEGQVCVGNPARAIKERVLR</sequence>
<dbReference type="InterPro" id="IPR018357">
    <property type="entry name" value="Hexapep_transf_CS"/>
</dbReference>
<dbReference type="InterPro" id="IPR001451">
    <property type="entry name" value="Hexapep"/>
</dbReference>
<dbReference type="Proteomes" id="UP000320386">
    <property type="component" value="Chromosome"/>
</dbReference>
<proteinExistence type="inferred from homology"/>
<dbReference type="PANTHER" id="PTHR43630:SF2">
    <property type="entry name" value="GLYCOSYLTRANSFERASE"/>
    <property type="match status" value="1"/>
</dbReference>
<evidence type="ECO:0000256" key="3">
    <source>
        <dbReference type="ARBA" id="ARBA00023315"/>
    </source>
</evidence>
<dbReference type="NCBIfam" id="NF007797">
    <property type="entry name" value="PRK10502.1"/>
    <property type="match status" value="1"/>
</dbReference>
<dbReference type="EC" id="2.3.1.-" evidence="7"/>
<dbReference type="EMBL" id="CP036280">
    <property type="protein sequence ID" value="QDU72722.1"/>
    <property type="molecule type" value="Genomic_DNA"/>
</dbReference>
<dbReference type="Gene3D" id="2.160.10.10">
    <property type="entry name" value="Hexapeptide repeat proteins"/>
    <property type="match status" value="1"/>
</dbReference>
<keyword evidence="8" id="KW-1185">Reference proteome</keyword>
<dbReference type="CDD" id="cd02511">
    <property type="entry name" value="Beta4Glucosyltransferase"/>
    <property type="match status" value="1"/>
</dbReference>
<keyword evidence="3 7" id="KW-0012">Acyltransferase</keyword>
<dbReference type="OrthoDB" id="9815923at2"/>
<dbReference type="Pfam" id="PF00535">
    <property type="entry name" value="Glycos_transf_2"/>
    <property type="match status" value="1"/>
</dbReference>
<evidence type="ECO:0000259" key="6">
    <source>
        <dbReference type="Pfam" id="PF00535"/>
    </source>
</evidence>
<gene>
    <name evidence="7" type="ORF">Pan265_25960</name>
</gene>
<name>A0A518C0G7_9BACT</name>
<keyword evidence="1 7" id="KW-0808">Transferase</keyword>
<keyword evidence="2" id="KW-0677">Repeat</keyword>
<organism evidence="7 8">
    <name type="scientific">Mucisphaera calidilacus</name>
    <dbReference type="NCBI Taxonomy" id="2527982"/>
    <lineage>
        <taxon>Bacteria</taxon>
        <taxon>Pseudomonadati</taxon>
        <taxon>Planctomycetota</taxon>
        <taxon>Phycisphaerae</taxon>
        <taxon>Phycisphaerales</taxon>
        <taxon>Phycisphaeraceae</taxon>
        <taxon>Mucisphaera</taxon>
    </lineage>
</organism>
<dbReference type="GO" id="GO:0016746">
    <property type="term" value="F:acyltransferase activity"/>
    <property type="evidence" value="ECO:0007669"/>
    <property type="project" value="UniProtKB-KW"/>
</dbReference>
<protein>
    <submittedName>
        <fullName evidence="7">Acetyltransferase</fullName>
        <ecNumber evidence="7">2.3.1.-</ecNumber>
    </submittedName>
</protein>
<comment type="similarity">
    <text evidence="4">Belongs to the glycosyltransferase 2 family. WaaE/KdtX subfamily.</text>
</comment>
<accession>A0A518C0G7</accession>
<dbReference type="AlphaFoldDB" id="A0A518C0G7"/>
<evidence type="ECO:0000256" key="2">
    <source>
        <dbReference type="ARBA" id="ARBA00022737"/>
    </source>
</evidence>
<dbReference type="InterPro" id="IPR029044">
    <property type="entry name" value="Nucleotide-diphossugar_trans"/>
</dbReference>
<dbReference type="SUPFAM" id="SSF51161">
    <property type="entry name" value="Trimeric LpxA-like enzymes"/>
    <property type="match status" value="1"/>
</dbReference>
<dbReference type="SUPFAM" id="SSF53448">
    <property type="entry name" value="Nucleotide-diphospho-sugar transferases"/>
    <property type="match status" value="1"/>
</dbReference>
<evidence type="ECO:0000256" key="4">
    <source>
        <dbReference type="ARBA" id="ARBA00038494"/>
    </source>
</evidence>
<dbReference type="InterPro" id="IPR001173">
    <property type="entry name" value="Glyco_trans_2-like"/>
</dbReference>
<dbReference type="PROSITE" id="PS00101">
    <property type="entry name" value="HEXAPEP_TRANSFERASES"/>
    <property type="match status" value="1"/>
</dbReference>
<reference evidence="7 8" key="1">
    <citation type="submission" date="2019-02" db="EMBL/GenBank/DDBJ databases">
        <title>Deep-cultivation of Planctomycetes and their phenomic and genomic characterization uncovers novel biology.</title>
        <authorList>
            <person name="Wiegand S."/>
            <person name="Jogler M."/>
            <person name="Boedeker C."/>
            <person name="Pinto D."/>
            <person name="Vollmers J."/>
            <person name="Rivas-Marin E."/>
            <person name="Kohn T."/>
            <person name="Peeters S.H."/>
            <person name="Heuer A."/>
            <person name="Rast P."/>
            <person name="Oberbeckmann S."/>
            <person name="Bunk B."/>
            <person name="Jeske O."/>
            <person name="Meyerdierks A."/>
            <person name="Storesund J.E."/>
            <person name="Kallscheuer N."/>
            <person name="Luecker S."/>
            <person name="Lage O.M."/>
            <person name="Pohl T."/>
            <person name="Merkel B.J."/>
            <person name="Hornburger P."/>
            <person name="Mueller R.-W."/>
            <person name="Bruemmer F."/>
            <person name="Labrenz M."/>
            <person name="Spormann A.M."/>
            <person name="Op den Camp H."/>
            <person name="Overmann J."/>
            <person name="Amann R."/>
            <person name="Jetten M.S.M."/>
            <person name="Mascher T."/>
            <person name="Medema M.H."/>
            <person name="Devos D.P."/>
            <person name="Kaster A.-K."/>
            <person name="Ovreas L."/>
            <person name="Rohde M."/>
            <person name="Galperin M.Y."/>
            <person name="Jogler C."/>
        </authorList>
    </citation>
    <scope>NUCLEOTIDE SEQUENCE [LARGE SCALE GENOMIC DNA]</scope>
    <source>
        <strain evidence="7 8">Pan265</strain>
    </source>
</reference>
<dbReference type="CDD" id="cd05825">
    <property type="entry name" value="LbH_wcaF_like"/>
    <property type="match status" value="1"/>
</dbReference>
<feature type="region of interest" description="Disordered" evidence="5">
    <location>
        <begin position="296"/>
        <end position="346"/>
    </location>
</feature>
<evidence type="ECO:0000256" key="1">
    <source>
        <dbReference type="ARBA" id="ARBA00022679"/>
    </source>
</evidence>
<dbReference type="PANTHER" id="PTHR43630">
    <property type="entry name" value="POLY-BETA-1,6-N-ACETYL-D-GLUCOSAMINE SYNTHASE"/>
    <property type="match status" value="1"/>
</dbReference>
<dbReference type="InterPro" id="IPR011004">
    <property type="entry name" value="Trimer_LpxA-like_sf"/>
</dbReference>